<dbReference type="RefSeq" id="WP_038611379.1">
    <property type="nucleotide sequence ID" value="NZ_JAHONQ010000018.1"/>
</dbReference>
<dbReference type="EMBL" id="WDAY01000013">
    <property type="protein sequence ID" value="KAB6561637.1"/>
    <property type="molecule type" value="Genomic_DNA"/>
</dbReference>
<evidence type="ECO:0000313" key="1">
    <source>
        <dbReference type="EMBL" id="KAB6561637.1"/>
    </source>
</evidence>
<sequence>MMRNIFITGRIHNVSDTPLTVIQQQVQEDIDRLTGGHYVEFRISQISEDEYELVFFRPCNYHDIMKANLVWDVDAAIITGLGLDGFELPEMWTEPPFGIYTYFFEKSEFIRCYQKSAKKLGADRIRNLQVDADYKKIVVKLVYQ</sequence>
<protein>
    <submittedName>
        <fullName evidence="1">Uncharacterized protein</fullName>
    </submittedName>
</protein>
<accession>A0A7J5RJA7</accession>
<comment type="caution">
    <text evidence="1">The sequence shown here is derived from an EMBL/GenBank/DDBJ whole genome shotgun (WGS) entry which is preliminary data.</text>
</comment>
<organism evidence="1 2">
    <name type="scientific">Phocaeicola vulgatus</name>
    <name type="common">Bacteroides vulgatus</name>
    <dbReference type="NCBI Taxonomy" id="821"/>
    <lineage>
        <taxon>Bacteria</taxon>
        <taxon>Pseudomonadati</taxon>
        <taxon>Bacteroidota</taxon>
        <taxon>Bacteroidia</taxon>
        <taxon>Bacteroidales</taxon>
        <taxon>Bacteroidaceae</taxon>
        <taxon>Phocaeicola</taxon>
    </lineage>
</organism>
<evidence type="ECO:0000313" key="2">
    <source>
        <dbReference type="Proteomes" id="UP000437431"/>
    </source>
</evidence>
<gene>
    <name evidence="1" type="ORF">GAY79_07465</name>
</gene>
<reference evidence="1 2" key="1">
    <citation type="journal article" date="2019" name="Nat. Med.">
        <title>A library of human gut bacterial isolates paired with longitudinal multiomics data enables mechanistic microbiome research.</title>
        <authorList>
            <person name="Poyet M."/>
            <person name="Groussin M."/>
            <person name="Gibbons S.M."/>
            <person name="Avila-Pacheco J."/>
            <person name="Jiang X."/>
            <person name="Kearney S.M."/>
            <person name="Perrotta A.R."/>
            <person name="Berdy B."/>
            <person name="Zhao S."/>
            <person name="Lieberman T.D."/>
            <person name="Swanson P.K."/>
            <person name="Smith M."/>
            <person name="Roesemann S."/>
            <person name="Alexander J.E."/>
            <person name="Rich S.A."/>
            <person name="Livny J."/>
            <person name="Vlamakis H."/>
            <person name="Clish C."/>
            <person name="Bullock K."/>
            <person name="Deik A."/>
            <person name="Scott J."/>
            <person name="Pierce K.A."/>
            <person name="Xavier R.J."/>
            <person name="Alm E.J."/>
        </authorList>
    </citation>
    <scope>NUCLEOTIDE SEQUENCE [LARGE SCALE GENOMIC DNA]</scope>
    <source>
        <strain evidence="1 2">BIOML-A111</strain>
    </source>
</reference>
<dbReference type="AlphaFoldDB" id="A0A7J5RJA7"/>
<dbReference type="Proteomes" id="UP000437431">
    <property type="component" value="Unassembled WGS sequence"/>
</dbReference>
<proteinExistence type="predicted"/>
<name>A0A7J5RJA7_PHOVU</name>